<keyword evidence="2" id="KW-1185">Reference proteome</keyword>
<gene>
    <name evidence="1" type="ORF">PIB30_100390</name>
</gene>
<name>A0ABU6UWT3_9FABA</name>
<dbReference type="EMBL" id="JASCZI010123627">
    <property type="protein sequence ID" value="MED6165529.1"/>
    <property type="molecule type" value="Genomic_DNA"/>
</dbReference>
<organism evidence="1 2">
    <name type="scientific">Stylosanthes scabra</name>
    <dbReference type="NCBI Taxonomy" id="79078"/>
    <lineage>
        <taxon>Eukaryota</taxon>
        <taxon>Viridiplantae</taxon>
        <taxon>Streptophyta</taxon>
        <taxon>Embryophyta</taxon>
        <taxon>Tracheophyta</taxon>
        <taxon>Spermatophyta</taxon>
        <taxon>Magnoliopsida</taxon>
        <taxon>eudicotyledons</taxon>
        <taxon>Gunneridae</taxon>
        <taxon>Pentapetalae</taxon>
        <taxon>rosids</taxon>
        <taxon>fabids</taxon>
        <taxon>Fabales</taxon>
        <taxon>Fabaceae</taxon>
        <taxon>Papilionoideae</taxon>
        <taxon>50 kb inversion clade</taxon>
        <taxon>dalbergioids sensu lato</taxon>
        <taxon>Dalbergieae</taxon>
        <taxon>Pterocarpus clade</taxon>
        <taxon>Stylosanthes</taxon>
    </lineage>
</organism>
<evidence type="ECO:0000313" key="2">
    <source>
        <dbReference type="Proteomes" id="UP001341840"/>
    </source>
</evidence>
<evidence type="ECO:0000313" key="1">
    <source>
        <dbReference type="EMBL" id="MED6165529.1"/>
    </source>
</evidence>
<sequence>MKVSCINHSHPLFLFIKHPLQVRHTQHLRHEYLPPLTADVSLHSKNPSHSHPPGFSSAIQAHGAGILSISLLHRYHREEPGCASQRLSTRVSKAVYLLRGAFTARIEAIQDEKEYVEEMQALLGVNLIPIDEVASFPFPMCVDIEHWVAKICYDTSLLPPAYFRKEVALVTGGVAYRFSVVIPGNPLGVGVHAIGRYSAVESYAKEDAAFCMLQKLLYATRQHVRDDNYLTAKFIQRDNVYLRAEIERLEERTRRHGYDTELDDITP</sequence>
<accession>A0ABU6UWT3</accession>
<comment type="caution">
    <text evidence="1">The sequence shown here is derived from an EMBL/GenBank/DDBJ whole genome shotgun (WGS) entry which is preliminary data.</text>
</comment>
<dbReference type="Proteomes" id="UP001341840">
    <property type="component" value="Unassembled WGS sequence"/>
</dbReference>
<protein>
    <submittedName>
        <fullName evidence="1">Uncharacterized protein</fullName>
    </submittedName>
</protein>
<proteinExistence type="predicted"/>
<reference evidence="1 2" key="1">
    <citation type="journal article" date="2023" name="Plants (Basel)">
        <title>Bridging the Gap: Combining Genomics and Transcriptomics Approaches to Understand Stylosanthes scabra, an Orphan Legume from the Brazilian Caatinga.</title>
        <authorList>
            <person name="Ferreira-Neto J.R.C."/>
            <person name="da Silva M.D."/>
            <person name="Binneck E."/>
            <person name="de Melo N.F."/>
            <person name="da Silva R.H."/>
            <person name="de Melo A.L.T.M."/>
            <person name="Pandolfi V."/>
            <person name="Bustamante F.O."/>
            <person name="Brasileiro-Vidal A.C."/>
            <person name="Benko-Iseppon A.M."/>
        </authorList>
    </citation>
    <scope>NUCLEOTIDE SEQUENCE [LARGE SCALE GENOMIC DNA]</scope>
    <source>
        <tissue evidence="1">Leaves</tissue>
    </source>
</reference>